<comment type="caution">
    <text evidence="2">The sequence shown here is derived from an EMBL/GenBank/DDBJ whole genome shotgun (WGS) entry which is preliminary data.</text>
</comment>
<dbReference type="EMBL" id="WQMS01000007">
    <property type="protein sequence ID" value="MVO77740.1"/>
    <property type="molecule type" value="Genomic_DNA"/>
</dbReference>
<gene>
    <name evidence="2" type="ORF">GON01_07310</name>
</gene>
<dbReference type="RefSeq" id="WP_157026693.1">
    <property type="nucleotide sequence ID" value="NZ_WQMS01000007.1"/>
</dbReference>
<dbReference type="Proteomes" id="UP000441389">
    <property type="component" value="Unassembled WGS sequence"/>
</dbReference>
<evidence type="ECO:0000313" key="3">
    <source>
        <dbReference type="Proteomes" id="UP000441389"/>
    </source>
</evidence>
<feature type="domain" description="Hemerythrin-like" evidence="1">
    <location>
        <begin position="5"/>
        <end position="132"/>
    </location>
</feature>
<evidence type="ECO:0000259" key="1">
    <source>
        <dbReference type="Pfam" id="PF01814"/>
    </source>
</evidence>
<reference evidence="2 3" key="1">
    <citation type="submission" date="2019-12" db="EMBL/GenBank/DDBJ databases">
        <authorList>
            <person name="Huq M.A."/>
        </authorList>
    </citation>
    <scope>NUCLEOTIDE SEQUENCE [LARGE SCALE GENOMIC DNA]</scope>
    <source>
        <strain evidence="2 3">MAH-20</strain>
    </source>
</reference>
<keyword evidence="3" id="KW-1185">Reference proteome</keyword>
<dbReference type="Pfam" id="PF01814">
    <property type="entry name" value="Hemerythrin"/>
    <property type="match status" value="1"/>
</dbReference>
<organism evidence="2 3">
    <name type="scientific">Sphingomonas horti</name>
    <dbReference type="NCBI Taxonomy" id="2682842"/>
    <lineage>
        <taxon>Bacteria</taxon>
        <taxon>Pseudomonadati</taxon>
        <taxon>Pseudomonadota</taxon>
        <taxon>Alphaproteobacteria</taxon>
        <taxon>Sphingomonadales</taxon>
        <taxon>Sphingomonadaceae</taxon>
        <taxon>Sphingomonas</taxon>
    </lineage>
</organism>
<dbReference type="Gene3D" id="1.20.120.520">
    <property type="entry name" value="nmb1532 protein domain like"/>
    <property type="match status" value="1"/>
</dbReference>
<accession>A0A6I4IZP3</accession>
<dbReference type="InterPro" id="IPR012312">
    <property type="entry name" value="Hemerythrin-like"/>
</dbReference>
<protein>
    <recommendedName>
        <fullName evidence="1">Hemerythrin-like domain-containing protein</fullName>
    </recommendedName>
</protein>
<name>A0A6I4IZP3_9SPHN</name>
<evidence type="ECO:0000313" key="2">
    <source>
        <dbReference type="EMBL" id="MVO77740.1"/>
    </source>
</evidence>
<sequence>MKQHVETLCRQHEELRALADDYEKELSRAQPDTMALSKCRWTLARLISAHLAYEGAHLYPALARTGGRPMETGRKMAAEMTGLGARLQAHVREWTVSAITDDWPGYCRSAKSLIAVLRARMDAEEAELYPLAMVANVA</sequence>
<proteinExistence type="predicted"/>
<dbReference type="AlphaFoldDB" id="A0A6I4IZP3"/>